<organism evidence="8 9">
    <name type="scientific">Verticillium nonalfalfae</name>
    <dbReference type="NCBI Taxonomy" id="1051616"/>
    <lineage>
        <taxon>Eukaryota</taxon>
        <taxon>Fungi</taxon>
        <taxon>Dikarya</taxon>
        <taxon>Ascomycota</taxon>
        <taxon>Pezizomycotina</taxon>
        <taxon>Sordariomycetes</taxon>
        <taxon>Hypocreomycetidae</taxon>
        <taxon>Glomerellales</taxon>
        <taxon>Plectosphaerellaceae</taxon>
        <taxon>Verticillium</taxon>
    </lineage>
</organism>
<dbReference type="SUPFAM" id="SSF51905">
    <property type="entry name" value="FAD/NAD(P)-binding domain"/>
    <property type="match status" value="1"/>
</dbReference>
<dbReference type="Gene3D" id="3.30.560.10">
    <property type="entry name" value="Glucose Oxidase, domain 3"/>
    <property type="match status" value="1"/>
</dbReference>
<dbReference type="InterPro" id="IPR007867">
    <property type="entry name" value="GMC_OxRtase_C"/>
</dbReference>
<dbReference type="PANTHER" id="PTHR11552:SF115">
    <property type="entry name" value="DEHYDROGENASE XPTC-RELATED"/>
    <property type="match status" value="1"/>
</dbReference>
<comment type="cofactor">
    <cofactor evidence="3">
        <name>FAD</name>
        <dbReference type="ChEBI" id="CHEBI:57692"/>
    </cofactor>
</comment>
<feature type="active site" description="Proton donor" evidence="2">
    <location>
        <position position="567"/>
    </location>
</feature>
<dbReference type="PROSITE" id="PS00624">
    <property type="entry name" value="GMC_OXRED_2"/>
    <property type="match status" value="1"/>
</dbReference>
<keyword evidence="3 4" id="KW-0274">FAD</keyword>
<evidence type="ECO:0000256" key="4">
    <source>
        <dbReference type="RuleBase" id="RU003968"/>
    </source>
</evidence>
<gene>
    <name evidence="8" type="ORF">D7B24_006713</name>
</gene>
<dbReference type="GO" id="GO:0016614">
    <property type="term" value="F:oxidoreductase activity, acting on CH-OH group of donors"/>
    <property type="evidence" value="ECO:0007669"/>
    <property type="project" value="InterPro"/>
</dbReference>
<dbReference type="RefSeq" id="XP_028498803.1">
    <property type="nucleotide sequence ID" value="XM_028640837.1"/>
</dbReference>
<keyword evidence="4" id="KW-0285">Flavoprotein</keyword>
<dbReference type="AlphaFoldDB" id="A0A3M9YKA5"/>
<feature type="active site" description="Proton acceptor" evidence="2">
    <location>
        <position position="610"/>
    </location>
</feature>
<evidence type="ECO:0000256" key="1">
    <source>
        <dbReference type="ARBA" id="ARBA00010790"/>
    </source>
</evidence>
<evidence type="ECO:0000259" key="6">
    <source>
        <dbReference type="PROSITE" id="PS00623"/>
    </source>
</evidence>
<feature type="binding site" evidence="3">
    <location>
        <position position="149"/>
    </location>
    <ligand>
        <name>FAD</name>
        <dbReference type="ChEBI" id="CHEBI:57692"/>
    </ligand>
</feature>
<proteinExistence type="inferred from homology"/>
<protein>
    <recommendedName>
        <fullName evidence="6 7">Glucose-methanol-choline oxidoreductase N-terminal domain-containing protein</fullName>
    </recommendedName>
</protein>
<dbReference type="STRING" id="1051616.A0A3M9YKA5"/>
<dbReference type="GO" id="GO:0044550">
    <property type="term" value="P:secondary metabolite biosynthetic process"/>
    <property type="evidence" value="ECO:0007669"/>
    <property type="project" value="TreeGrafter"/>
</dbReference>
<dbReference type="InterPro" id="IPR036188">
    <property type="entry name" value="FAD/NAD-bd_sf"/>
</dbReference>
<accession>A0A3M9YKA5</accession>
<dbReference type="InterPro" id="IPR000172">
    <property type="entry name" value="GMC_OxRdtase_N"/>
</dbReference>
<dbReference type="GO" id="GO:0050660">
    <property type="term" value="F:flavin adenine dinucleotide binding"/>
    <property type="evidence" value="ECO:0007669"/>
    <property type="project" value="InterPro"/>
</dbReference>
<dbReference type="Pfam" id="PF00732">
    <property type="entry name" value="GMC_oxred_N"/>
    <property type="match status" value="1"/>
</dbReference>
<keyword evidence="9" id="KW-1185">Reference proteome</keyword>
<evidence type="ECO:0000256" key="5">
    <source>
        <dbReference type="SAM" id="MobiDB-lite"/>
    </source>
</evidence>
<name>A0A3M9YKA5_9PEZI</name>
<evidence type="ECO:0000313" key="8">
    <source>
        <dbReference type="EMBL" id="RNJ60645.1"/>
    </source>
</evidence>
<dbReference type="Gene3D" id="3.50.50.60">
    <property type="entry name" value="FAD/NAD(P)-binding domain"/>
    <property type="match status" value="1"/>
</dbReference>
<comment type="similarity">
    <text evidence="1 4">Belongs to the GMC oxidoreductase family.</text>
</comment>
<dbReference type="GeneID" id="39610402"/>
<dbReference type="PROSITE" id="PS00623">
    <property type="entry name" value="GMC_OXRED_1"/>
    <property type="match status" value="1"/>
</dbReference>
<evidence type="ECO:0000256" key="2">
    <source>
        <dbReference type="PIRSR" id="PIRSR000137-1"/>
    </source>
</evidence>
<feature type="binding site" evidence="3">
    <location>
        <position position="285"/>
    </location>
    <ligand>
        <name>FAD</name>
        <dbReference type="ChEBI" id="CHEBI:57692"/>
    </ligand>
</feature>
<dbReference type="SUPFAM" id="SSF54373">
    <property type="entry name" value="FAD-linked reductases, C-terminal domain"/>
    <property type="match status" value="1"/>
</dbReference>
<dbReference type="PANTHER" id="PTHR11552">
    <property type="entry name" value="GLUCOSE-METHANOL-CHOLINE GMC OXIDOREDUCTASE"/>
    <property type="match status" value="1"/>
</dbReference>
<dbReference type="PIRSF" id="PIRSF000137">
    <property type="entry name" value="Alcohol_oxidase"/>
    <property type="match status" value="1"/>
</dbReference>
<dbReference type="Pfam" id="PF05199">
    <property type="entry name" value="GMC_oxred_C"/>
    <property type="match status" value="1"/>
</dbReference>
<feature type="domain" description="Glucose-methanol-choline oxidoreductase N-terminal" evidence="6">
    <location>
        <begin position="147"/>
        <end position="170"/>
    </location>
</feature>
<comment type="caution">
    <text evidence="8">The sequence shown here is derived from an EMBL/GenBank/DDBJ whole genome shotgun (WGS) entry which is preliminary data.</text>
</comment>
<dbReference type="InterPro" id="IPR012132">
    <property type="entry name" value="GMC_OxRdtase"/>
</dbReference>
<evidence type="ECO:0000259" key="7">
    <source>
        <dbReference type="PROSITE" id="PS00624"/>
    </source>
</evidence>
<feature type="domain" description="Glucose-methanol-choline oxidoreductase N-terminal" evidence="7">
    <location>
        <begin position="321"/>
        <end position="335"/>
    </location>
</feature>
<feature type="region of interest" description="Disordered" evidence="5">
    <location>
        <begin position="1"/>
        <end position="25"/>
    </location>
</feature>
<dbReference type="EMBL" id="RBVV01000005">
    <property type="protein sequence ID" value="RNJ60645.1"/>
    <property type="molecule type" value="Genomic_DNA"/>
</dbReference>
<evidence type="ECO:0000256" key="3">
    <source>
        <dbReference type="PIRSR" id="PIRSR000137-2"/>
    </source>
</evidence>
<dbReference type="Proteomes" id="UP000267145">
    <property type="component" value="Unassembled WGS sequence"/>
</dbReference>
<sequence length="630" mass="67844">MPPPAEGTLLQAPEKSNDMIDAGPESLTSWPNVSFLTKQRTSPSVMKLSQSLVAAIALSGSVSAEPDSYDYIVVGGGTAGAALATRLSLGLPKSKILLVEAGPAAPDDLRINVPGFRGSILGSELDWNFTTVGQSALDGRSVLVNRGKVLGGSSAMNYLCYDRASAPEYESWAEFGNKGWGWNTMINAMTKSENFTDDDDDRHGFKGPIRNYYNRVVYPVLRLWEPAVSKLGININDRQSMGGEPIGVGFQPTNIDVTRHTRSYSASSYLPLAGKNLIVKTNTQVEKVILVKRKSSYQATGVTLPGGVIITAKKEVIVSAGSVQSPGILELSGVGQPNVLKAAGITPLVNLPGVGENYQDHIRVSNTYRLKDGIDSFDNLIFDNAGVNATGELQKWQEGKQSLYEYTTAAYGFMNWKQLGIEAKIKKIATDVFGSSKNVVDAKKLQFLNNSQVPSVEVIYEANYVGAFGYTGGKFVTFLSTVMHPFSRGSVHIDPQSPCGKPIIDPKFLSNEYDLTALVEAARFSRRIAETAPIKATWEAETEPGPDVQTDEQWRAFAKKAMGSFYHPVGTCAMLPRKDGGVVDAELRVYGTTGLRVVDNSIIPIIPSAHIQTAAYGIAEVAAAKIIASA</sequence>
<evidence type="ECO:0000313" key="9">
    <source>
        <dbReference type="Proteomes" id="UP000267145"/>
    </source>
</evidence>
<reference evidence="8 9" key="1">
    <citation type="submission" date="2018-10" db="EMBL/GenBank/DDBJ databases">
        <title>Genome sequence of Verticillium nonalfalfae VnAa140.</title>
        <authorList>
            <person name="Stajich J.E."/>
            <person name="Kasson M.T."/>
        </authorList>
    </citation>
    <scope>NUCLEOTIDE SEQUENCE [LARGE SCALE GENOMIC DNA]</scope>
    <source>
        <strain evidence="8 9">VnAa140</strain>
    </source>
</reference>